<evidence type="ECO:0000313" key="2">
    <source>
        <dbReference type="EMBL" id="SDL91081.1"/>
    </source>
</evidence>
<dbReference type="EMBL" id="FNGE01000038">
    <property type="protein sequence ID" value="SDL91081.1"/>
    <property type="molecule type" value="Genomic_DNA"/>
</dbReference>
<keyword evidence="1" id="KW-0812">Transmembrane</keyword>
<dbReference type="AlphaFoldDB" id="A0A1G9NXJ0"/>
<feature type="transmembrane region" description="Helical" evidence="1">
    <location>
        <begin position="72"/>
        <end position="91"/>
    </location>
</feature>
<keyword evidence="3" id="KW-1185">Reference proteome</keyword>
<dbReference type="RefSeq" id="WP_090757498.1">
    <property type="nucleotide sequence ID" value="NZ_FNGE01000038.1"/>
</dbReference>
<feature type="transmembrane region" description="Helical" evidence="1">
    <location>
        <begin position="34"/>
        <end position="52"/>
    </location>
</feature>
<protein>
    <submittedName>
        <fullName evidence="2">Uncharacterized protein</fullName>
    </submittedName>
</protein>
<gene>
    <name evidence="2" type="ORF">SAMN04487971_1385</name>
</gene>
<name>A0A1G9NXJ0_9RHOB</name>
<accession>A0A1G9NXJ0</accession>
<proteinExistence type="predicted"/>
<feature type="transmembrane region" description="Helical" evidence="1">
    <location>
        <begin position="6"/>
        <end position="22"/>
    </location>
</feature>
<reference evidence="3" key="1">
    <citation type="submission" date="2016-10" db="EMBL/GenBank/DDBJ databases">
        <authorList>
            <person name="Varghese N."/>
            <person name="Submissions S."/>
        </authorList>
    </citation>
    <scope>NUCLEOTIDE SEQUENCE [LARGE SCALE GENOMIC DNA]</scope>
    <source>
        <strain evidence="3">CGMCC 1.7655</strain>
    </source>
</reference>
<organism evidence="2 3">
    <name type="scientific">Paracoccus chinensis</name>
    <dbReference type="NCBI Taxonomy" id="525640"/>
    <lineage>
        <taxon>Bacteria</taxon>
        <taxon>Pseudomonadati</taxon>
        <taxon>Pseudomonadota</taxon>
        <taxon>Alphaproteobacteria</taxon>
        <taxon>Rhodobacterales</taxon>
        <taxon>Paracoccaceae</taxon>
        <taxon>Paracoccus</taxon>
    </lineage>
</organism>
<dbReference type="Proteomes" id="UP000199555">
    <property type="component" value="Unassembled WGS sequence"/>
</dbReference>
<evidence type="ECO:0000256" key="1">
    <source>
        <dbReference type="SAM" id="Phobius"/>
    </source>
</evidence>
<sequence length="107" mass="11108">MIVLLAAWLVGALLIVLLAWMGRKLLGLPLTRRSAILSVGSATLTTFFLWNFAGGDGGLDRRSAGLFNSEHLALVVPQGLLALFAALLAAGGRSPTARIGRGGGPQE</sequence>
<evidence type="ECO:0000313" key="3">
    <source>
        <dbReference type="Proteomes" id="UP000199555"/>
    </source>
</evidence>
<keyword evidence="1" id="KW-0472">Membrane</keyword>
<keyword evidence="1" id="KW-1133">Transmembrane helix</keyword>